<gene>
    <name evidence="3" type="ORF">LCGC14_1033120</name>
</gene>
<dbReference type="Pfam" id="PF00583">
    <property type="entry name" value="Acetyltransf_1"/>
    <property type="match status" value="1"/>
</dbReference>
<evidence type="ECO:0000259" key="2">
    <source>
        <dbReference type="PROSITE" id="PS51186"/>
    </source>
</evidence>
<feature type="domain" description="N-acetyltransferase" evidence="2">
    <location>
        <begin position="49"/>
        <end position="199"/>
    </location>
</feature>
<accession>A0A0F9MU31</accession>
<dbReference type="InterPro" id="IPR050769">
    <property type="entry name" value="NAT_camello-type"/>
</dbReference>
<dbReference type="Gene3D" id="3.40.630.30">
    <property type="match status" value="1"/>
</dbReference>
<dbReference type="InterPro" id="IPR000182">
    <property type="entry name" value="GNAT_dom"/>
</dbReference>
<dbReference type="GO" id="GO:0008080">
    <property type="term" value="F:N-acetyltransferase activity"/>
    <property type="evidence" value="ECO:0007669"/>
    <property type="project" value="InterPro"/>
</dbReference>
<evidence type="ECO:0000313" key="3">
    <source>
        <dbReference type="EMBL" id="KKN10785.1"/>
    </source>
</evidence>
<evidence type="ECO:0000256" key="1">
    <source>
        <dbReference type="ARBA" id="ARBA00022679"/>
    </source>
</evidence>
<protein>
    <recommendedName>
        <fullName evidence="2">N-acetyltransferase domain-containing protein</fullName>
    </recommendedName>
</protein>
<dbReference type="CDD" id="cd04301">
    <property type="entry name" value="NAT_SF"/>
    <property type="match status" value="1"/>
</dbReference>
<comment type="caution">
    <text evidence="3">The sequence shown here is derived from an EMBL/GenBank/DDBJ whole genome shotgun (WGS) entry which is preliminary data.</text>
</comment>
<proteinExistence type="predicted"/>
<name>A0A0F9MU31_9ZZZZ</name>
<sequence length="202" mass="22568">MIIKILKRCKTDGFYNVFIMFLKKVTGFFYRKTSTLGFELNISELELELELEKLKTVDLKDIDKPIGILHLSKEDVANSFEGGGECFVAKVNDEVAGFTFLSFGKKEIAGFGEVLLSANNSAWIGPVFVDKKHRGKGINKAMIFFAIERCKAKGVSKIVTSINAQNLSSIASFTKTGFKQVSEVKTLMILGKRYELSRETND</sequence>
<dbReference type="EMBL" id="LAZR01004205">
    <property type="protein sequence ID" value="KKN10785.1"/>
    <property type="molecule type" value="Genomic_DNA"/>
</dbReference>
<dbReference type="SUPFAM" id="SSF55729">
    <property type="entry name" value="Acyl-CoA N-acyltransferases (Nat)"/>
    <property type="match status" value="1"/>
</dbReference>
<dbReference type="PANTHER" id="PTHR13947:SF37">
    <property type="entry name" value="LD18367P"/>
    <property type="match status" value="1"/>
</dbReference>
<dbReference type="InterPro" id="IPR016181">
    <property type="entry name" value="Acyl_CoA_acyltransferase"/>
</dbReference>
<dbReference type="AlphaFoldDB" id="A0A0F9MU31"/>
<keyword evidence="1" id="KW-0808">Transferase</keyword>
<organism evidence="3">
    <name type="scientific">marine sediment metagenome</name>
    <dbReference type="NCBI Taxonomy" id="412755"/>
    <lineage>
        <taxon>unclassified sequences</taxon>
        <taxon>metagenomes</taxon>
        <taxon>ecological metagenomes</taxon>
    </lineage>
</organism>
<reference evidence="3" key="1">
    <citation type="journal article" date="2015" name="Nature">
        <title>Complex archaea that bridge the gap between prokaryotes and eukaryotes.</title>
        <authorList>
            <person name="Spang A."/>
            <person name="Saw J.H."/>
            <person name="Jorgensen S.L."/>
            <person name="Zaremba-Niedzwiedzka K."/>
            <person name="Martijn J."/>
            <person name="Lind A.E."/>
            <person name="van Eijk R."/>
            <person name="Schleper C."/>
            <person name="Guy L."/>
            <person name="Ettema T.J."/>
        </authorList>
    </citation>
    <scope>NUCLEOTIDE SEQUENCE</scope>
</reference>
<dbReference type="PROSITE" id="PS51186">
    <property type="entry name" value="GNAT"/>
    <property type="match status" value="1"/>
</dbReference>
<dbReference type="PANTHER" id="PTHR13947">
    <property type="entry name" value="GNAT FAMILY N-ACETYLTRANSFERASE"/>
    <property type="match status" value="1"/>
</dbReference>